<dbReference type="InterPro" id="IPR027417">
    <property type="entry name" value="P-loop_NTPase"/>
</dbReference>
<dbReference type="CDD" id="cd03219">
    <property type="entry name" value="ABC_Mj1267_LivG_branched"/>
    <property type="match status" value="1"/>
</dbReference>
<evidence type="ECO:0000313" key="5">
    <source>
        <dbReference type="EMBL" id="HHR48281.1"/>
    </source>
</evidence>
<dbReference type="Gene3D" id="3.40.50.300">
    <property type="entry name" value="P-loop containing nucleotide triphosphate hydrolases"/>
    <property type="match status" value="1"/>
</dbReference>
<dbReference type="InterPro" id="IPR032823">
    <property type="entry name" value="BCA_ABC_TP_C"/>
</dbReference>
<dbReference type="GO" id="GO:0015188">
    <property type="term" value="F:L-isoleucine transmembrane transporter activity"/>
    <property type="evidence" value="ECO:0007669"/>
    <property type="project" value="TreeGrafter"/>
</dbReference>
<dbReference type="SMART" id="SM00382">
    <property type="entry name" value="AAA"/>
    <property type="match status" value="1"/>
</dbReference>
<reference evidence="5" key="1">
    <citation type="journal article" date="2020" name="mSystems">
        <title>Genome- and Community-Level Interaction Insights into Carbon Utilization and Element Cycling Functions of Hydrothermarchaeota in Hydrothermal Sediment.</title>
        <authorList>
            <person name="Zhou Z."/>
            <person name="Liu Y."/>
            <person name="Xu W."/>
            <person name="Pan J."/>
            <person name="Luo Z.H."/>
            <person name="Li M."/>
        </authorList>
    </citation>
    <scope>NUCLEOTIDE SEQUENCE [LARGE SCALE GENOMIC DNA]</scope>
    <source>
        <strain evidence="5">SpSt-791</strain>
    </source>
</reference>
<dbReference type="PROSITE" id="PS50893">
    <property type="entry name" value="ABC_TRANSPORTER_2"/>
    <property type="match status" value="1"/>
</dbReference>
<dbReference type="AlphaFoldDB" id="A0A7V6CMK8"/>
<evidence type="ECO:0000256" key="2">
    <source>
        <dbReference type="ARBA" id="ARBA00022741"/>
    </source>
</evidence>
<feature type="domain" description="ABC transporter" evidence="4">
    <location>
        <begin position="3"/>
        <end position="251"/>
    </location>
</feature>
<dbReference type="Pfam" id="PF00005">
    <property type="entry name" value="ABC_tran"/>
    <property type="match status" value="1"/>
</dbReference>
<dbReference type="Pfam" id="PF12399">
    <property type="entry name" value="BCA_ABC_TP_C"/>
    <property type="match status" value="1"/>
</dbReference>
<dbReference type="InterPro" id="IPR003439">
    <property type="entry name" value="ABC_transporter-like_ATP-bd"/>
</dbReference>
<name>A0A7V6CMK8_UNCW3</name>
<protein>
    <submittedName>
        <fullName evidence="5">ABC transporter ATP-binding protein</fullName>
    </submittedName>
</protein>
<keyword evidence="2" id="KW-0547">Nucleotide-binding</keyword>
<dbReference type="GO" id="GO:0005524">
    <property type="term" value="F:ATP binding"/>
    <property type="evidence" value="ECO:0007669"/>
    <property type="project" value="UniProtKB-KW"/>
</dbReference>
<proteinExistence type="predicted"/>
<comment type="caution">
    <text evidence="5">The sequence shown here is derived from an EMBL/GenBank/DDBJ whole genome shotgun (WGS) entry which is preliminary data.</text>
</comment>
<evidence type="ECO:0000256" key="1">
    <source>
        <dbReference type="ARBA" id="ARBA00022448"/>
    </source>
</evidence>
<dbReference type="GO" id="GO:0016887">
    <property type="term" value="F:ATP hydrolysis activity"/>
    <property type="evidence" value="ECO:0007669"/>
    <property type="project" value="InterPro"/>
</dbReference>
<dbReference type="GO" id="GO:0042941">
    <property type="term" value="P:D-alanine transmembrane transport"/>
    <property type="evidence" value="ECO:0007669"/>
    <property type="project" value="TreeGrafter"/>
</dbReference>
<evidence type="ECO:0000259" key="4">
    <source>
        <dbReference type="PROSITE" id="PS50893"/>
    </source>
</evidence>
<dbReference type="GO" id="GO:0015808">
    <property type="term" value="P:L-alanine transport"/>
    <property type="evidence" value="ECO:0007669"/>
    <property type="project" value="TreeGrafter"/>
</dbReference>
<dbReference type="GO" id="GO:0005304">
    <property type="term" value="F:L-valine transmembrane transporter activity"/>
    <property type="evidence" value="ECO:0007669"/>
    <property type="project" value="TreeGrafter"/>
</dbReference>
<organism evidence="5">
    <name type="scientific">candidate division WOR-3 bacterium</name>
    <dbReference type="NCBI Taxonomy" id="2052148"/>
    <lineage>
        <taxon>Bacteria</taxon>
        <taxon>Bacteria division WOR-3</taxon>
    </lineage>
</organism>
<gene>
    <name evidence="5" type="ORF">ENV79_01360</name>
</gene>
<dbReference type="InterPro" id="IPR051120">
    <property type="entry name" value="ABC_AA/LPS_Transport"/>
</dbReference>
<dbReference type="GO" id="GO:1903806">
    <property type="term" value="P:L-isoleucine import across plasma membrane"/>
    <property type="evidence" value="ECO:0007669"/>
    <property type="project" value="TreeGrafter"/>
</dbReference>
<dbReference type="GO" id="GO:1903805">
    <property type="term" value="P:L-valine import across plasma membrane"/>
    <property type="evidence" value="ECO:0007669"/>
    <property type="project" value="TreeGrafter"/>
</dbReference>
<dbReference type="FunFam" id="3.40.50.300:FF:000421">
    <property type="entry name" value="Branched-chain amino acid ABC transporter ATP-binding protein"/>
    <property type="match status" value="1"/>
</dbReference>
<dbReference type="GO" id="GO:0015192">
    <property type="term" value="F:L-phenylalanine transmembrane transporter activity"/>
    <property type="evidence" value="ECO:0007669"/>
    <property type="project" value="TreeGrafter"/>
</dbReference>
<accession>A0A7V6CMK8</accession>
<sequence>MLLRIENLNKSFGGLKAVKDFNLIIKEGELCGLIGPNGAGKTTVFNLITGFYKPDSGRIIFNNKDITNLLPHEIVRLGISRTFQNIRLFNNLTVFENIIFAFNYQLDYSPISSIFRSKNFKEKEKVIKERAYQFLKLFDLEKRAFLLAKNLPYGEMRKLEIARALALNPKLLLLDEPSCGMTINETLALMDLIKFIKEKFNLTIFIIEHQMRVIMGLCERIVVMDFGEIIAEGSPKEIQNNPKVIAAYLGREYAYH</sequence>
<dbReference type="SUPFAM" id="SSF52540">
    <property type="entry name" value="P-loop containing nucleoside triphosphate hydrolases"/>
    <property type="match status" value="1"/>
</dbReference>
<dbReference type="GO" id="GO:0005886">
    <property type="term" value="C:plasma membrane"/>
    <property type="evidence" value="ECO:0007669"/>
    <property type="project" value="TreeGrafter"/>
</dbReference>
<dbReference type="EMBL" id="DTHS01000013">
    <property type="protein sequence ID" value="HHR48281.1"/>
    <property type="molecule type" value="Genomic_DNA"/>
</dbReference>
<dbReference type="InterPro" id="IPR003593">
    <property type="entry name" value="AAA+_ATPase"/>
</dbReference>
<dbReference type="PANTHER" id="PTHR45772:SF7">
    <property type="entry name" value="AMINO ACID ABC TRANSPORTER ATP-BINDING PROTEIN"/>
    <property type="match status" value="1"/>
</dbReference>
<dbReference type="PANTHER" id="PTHR45772">
    <property type="entry name" value="CONSERVED COMPONENT OF ABC TRANSPORTER FOR NATURAL AMINO ACIDS-RELATED"/>
    <property type="match status" value="1"/>
</dbReference>
<evidence type="ECO:0000256" key="3">
    <source>
        <dbReference type="ARBA" id="ARBA00022840"/>
    </source>
</evidence>
<keyword evidence="3 5" id="KW-0067">ATP-binding</keyword>
<keyword evidence="1" id="KW-0813">Transport</keyword>